<dbReference type="GO" id="GO:0015175">
    <property type="term" value="F:neutral L-amino acid transmembrane transporter activity"/>
    <property type="evidence" value="ECO:0007669"/>
    <property type="project" value="TreeGrafter"/>
</dbReference>
<gene>
    <name evidence="8" type="ORF">NDU88_003598</name>
</gene>
<dbReference type="Proteomes" id="UP001066276">
    <property type="component" value="Chromosome 7"/>
</dbReference>
<evidence type="ECO:0000256" key="4">
    <source>
        <dbReference type="ARBA" id="ARBA00022989"/>
    </source>
</evidence>
<keyword evidence="3 7" id="KW-0812">Transmembrane</keyword>
<name>A0AAV7PAD0_PLEWA</name>
<feature type="transmembrane region" description="Helical" evidence="7">
    <location>
        <begin position="252"/>
        <end position="271"/>
    </location>
</feature>
<sequence>MDSECHVEKKPMGNVRTRSSHVDFYPPGATTTLRLQLTLDKMASGSISQPGQSLCRRWWVISTALTETFLFSGVLLGWNALLPMLKSEGVYSHLCDLREFHSQSPETTLPSKDTTSQGSLNERWEEWPTCIKQENMLNLGFTVGAFFLGFTLLPLQIILDNTHLRHIRQIGSASFCFSCLLLAYVSSSPQNLSFFLMFAMVTNGIGGACIMFTTLTLPTLLGTLGWLYTALALGTFSASATIFTLLRVLYSAGISFIDITLAYGGLSFLVFMNCFFSWSIPPCTAGKEGSYSIQVKLKCCDRTPEKPSYQEMNHTVLKQAFLESLGAKERLVHGSKHKILSFQKPGVPKGIPPLSGSLCSPVFILHLFTSSIVQVWVHFYIGALNQQLKHVTPDEYHRGLYSSIFGALQVLCLLSSPVTSYLLGLRQQKSSNQKGDASNGFSSLKPLRRQISSVRNLIVVFSLRNVLICLFGVICLIPSQGLQILGFILHTLVRSSMFSSCAILYAALYPANHFGGLMGFHTLFSVLMTLGQHPLFLALTSYLQGDPFWIHAGFLIFSFLGFTVPFYLHGLQRTLEEQERKSVPRSLSLHVSQGATTVHIMGGVEDTKL</sequence>
<feature type="transmembrane region" description="Helical" evidence="7">
    <location>
        <begin position="167"/>
        <end position="186"/>
    </location>
</feature>
<accession>A0AAV7PAD0</accession>
<evidence type="ECO:0000256" key="3">
    <source>
        <dbReference type="ARBA" id="ARBA00022692"/>
    </source>
</evidence>
<comment type="subcellular location">
    <subcellularLocation>
        <location evidence="1">Cell membrane</location>
        <topology evidence="1">Multi-pass membrane protein</topology>
    </subcellularLocation>
</comment>
<dbReference type="GO" id="GO:0015179">
    <property type="term" value="F:L-amino acid transmembrane transporter activity"/>
    <property type="evidence" value="ECO:0007669"/>
    <property type="project" value="TreeGrafter"/>
</dbReference>
<dbReference type="GO" id="GO:0005886">
    <property type="term" value="C:plasma membrane"/>
    <property type="evidence" value="ECO:0007669"/>
    <property type="project" value="UniProtKB-SubCell"/>
</dbReference>
<evidence type="ECO:0000256" key="2">
    <source>
        <dbReference type="ARBA" id="ARBA00022475"/>
    </source>
</evidence>
<proteinExistence type="predicted"/>
<comment type="caution">
    <text evidence="8">The sequence shown here is derived from an EMBL/GenBank/DDBJ whole genome shotgun (WGS) entry which is preliminary data.</text>
</comment>
<dbReference type="AlphaFoldDB" id="A0AAV7PAD0"/>
<dbReference type="SUPFAM" id="SSF103473">
    <property type="entry name" value="MFS general substrate transporter"/>
    <property type="match status" value="1"/>
</dbReference>
<feature type="transmembrane region" description="Helical" evidence="7">
    <location>
        <begin position="225"/>
        <end position="246"/>
    </location>
</feature>
<evidence type="ECO:0000256" key="6">
    <source>
        <dbReference type="ARBA" id="ARBA00023180"/>
    </source>
</evidence>
<protein>
    <submittedName>
        <fullName evidence="8">Uncharacterized protein</fullName>
    </submittedName>
</protein>
<evidence type="ECO:0000313" key="8">
    <source>
        <dbReference type="EMBL" id="KAJ1125161.1"/>
    </source>
</evidence>
<feature type="transmembrane region" description="Helical" evidence="7">
    <location>
        <begin position="136"/>
        <end position="155"/>
    </location>
</feature>
<organism evidence="8 9">
    <name type="scientific">Pleurodeles waltl</name>
    <name type="common">Iberian ribbed newt</name>
    <dbReference type="NCBI Taxonomy" id="8319"/>
    <lineage>
        <taxon>Eukaryota</taxon>
        <taxon>Metazoa</taxon>
        <taxon>Chordata</taxon>
        <taxon>Craniata</taxon>
        <taxon>Vertebrata</taxon>
        <taxon>Euteleostomi</taxon>
        <taxon>Amphibia</taxon>
        <taxon>Batrachia</taxon>
        <taxon>Caudata</taxon>
        <taxon>Salamandroidea</taxon>
        <taxon>Salamandridae</taxon>
        <taxon>Pleurodelinae</taxon>
        <taxon>Pleurodeles</taxon>
    </lineage>
</organism>
<dbReference type="EMBL" id="JANPWB010000011">
    <property type="protein sequence ID" value="KAJ1125161.1"/>
    <property type="molecule type" value="Genomic_DNA"/>
</dbReference>
<feature type="transmembrane region" description="Helical" evidence="7">
    <location>
        <begin position="358"/>
        <end position="381"/>
    </location>
</feature>
<dbReference type="InterPro" id="IPR036259">
    <property type="entry name" value="MFS_trans_sf"/>
</dbReference>
<feature type="transmembrane region" description="Helical" evidence="7">
    <location>
        <begin position="401"/>
        <end position="424"/>
    </location>
</feature>
<feature type="transmembrane region" description="Helical" evidence="7">
    <location>
        <begin position="548"/>
        <end position="568"/>
    </location>
</feature>
<feature type="transmembrane region" description="Helical" evidence="7">
    <location>
        <begin position="192"/>
        <end position="213"/>
    </location>
</feature>
<reference evidence="8" key="1">
    <citation type="journal article" date="2022" name="bioRxiv">
        <title>Sequencing and chromosome-scale assembly of the giantPleurodeles waltlgenome.</title>
        <authorList>
            <person name="Brown T."/>
            <person name="Elewa A."/>
            <person name="Iarovenko S."/>
            <person name="Subramanian E."/>
            <person name="Araus A.J."/>
            <person name="Petzold A."/>
            <person name="Susuki M."/>
            <person name="Suzuki K.-i.T."/>
            <person name="Hayashi T."/>
            <person name="Toyoda A."/>
            <person name="Oliveira C."/>
            <person name="Osipova E."/>
            <person name="Leigh N.D."/>
            <person name="Simon A."/>
            <person name="Yun M.H."/>
        </authorList>
    </citation>
    <scope>NUCLEOTIDE SEQUENCE</scope>
    <source>
        <strain evidence="8">20211129_DDA</strain>
        <tissue evidence="8">Liver</tissue>
    </source>
</reference>
<keyword evidence="4 7" id="KW-1133">Transmembrane helix</keyword>
<keyword evidence="6" id="KW-0325">Glycoprotein</keyword>
<dbReference type="PANTHER" id="PTHR20766:SF8">
    <property type="entry name" value="LARGE NEUTRAL AMINO ACIDS TRANSPORTER SMALL SUBUNIT 4-LIKE"/>
    <property type="match status" value="1"/>
</dbReference>
<evidence type="ECO:0000256" key="7">
    <source>
        <dbReference type="SAM" id="Phobius"/>
    </source>
</evidence>
<feature type="transmembrane region" description="Helical" evidence="7">
    <location>
        <begin position="457"/>
        <end position="479"/>
    </location>
</feature>
<keyword evidence="9" id="KW-1185">Reference proteome</keyword>
<keyword evidence="2" id="KW-1003">Cell membrane</keyword>
<evidence type="ECO:0000256" key="1">
    <source>
        <dbReference type="ARBA" id="ARBA00004651"/>
    </source>
</evidence>
<keyword evidence="5 7" id="KW-0472">Membrane</keyword>
<dbReference type="PANTHER" id="PTHR20766">
    <property type="entry name" value="LARGE NEUTRAL AMINO ACIDS TRANSPORTER SMALL SUBUNIT 4-LIKE ISOFORM X1"/>
    <property type="match status" value="1"/>
</dbReference>
<evidence type="ECO:0000313" key="9">
    <source>
        <dbReference type="Proteomes" id="UP001066276"/>
    </source>
</evidence>
<evidence type="ECO:0000256" key="5">
    <source>
        <dbReference type="ARBA" id="ARBA00023136"/>
    </source>
</evidence>